<name>A0ABR1Q2J9_9PEZI</name>
<dbReference type="Pfam" id="PF22939">
    <property type="entry name" value="WHD_GPIID"/>
    <property type="match status" value="1"/>
</dbReference>
<sequence>MALHSQIIHRLPPIYIEAQPFAIVVLRCTVWPPTAVDTSDRHRLITKSKKSAYSTAMRTFEEPWKIHQKPLLSCFERALRRSKAQGHGPAAQMVFPWIAGAKRLLNIAEPREAVAVEIGQTYTETSRLYNDTEHVASWCESLVEVNLEDDLIQFAHSTVRSFLLGEPADPGLKDFPLDLEASDHLLETHGTEGMCHFKSSELPRD</sequence>
<feature type="domain" description="GPI inositol-deacylase winged helix" evidence="1">
    <location>
        <begin position="90"/>
        <end position="166"/>
    </location>
</feature>
<evidence type="ECO:0000313" key="2">
    <source>
        <dbReference type="EMBL" id="KAK7943806.1"/>
    </source>
</evidence>
<evidence type="ECO:0000313" key="3">
    <source>
        <dbReference type="Proteomes" id="UP001391051"/>
    </source>
</evidence>
<dbReference type="GO" id="GO:0016301">
    <property type="term" value="F:kinase activity"/>
    <property type="evidence" value="ECO:0007669"/>
    <property type="project" value="UniProtKB-KW"/>
</dbReference>
<keyword evidence="2" id="KW-0418">Kinase</keyword>
<dbReference type="RefSeq" id="XP_066695837.1">
    <property type="nucleotide sequence ID" value="XM_066849141.1"/>
</dbReference>
<proteinExistence type="predicted"/>
<reference evidence="2 3" key="1">
    <citation type="submission" date="2023-01" db="EMBL/GenBank/DDBJ databases">
        <title>Analysis of 21 Apiospora genomes using comparative genomics revels a genus with tremendous synthesis potential of carbohydrate active enzymes and secondary metabolites.</title>
        <authorList>
            <person name="Sorensen T."/>
        </authorList>
    </citation>
    <scope>NUCLEOTIDE SEQUENCE [LARGE SCALE GENOMIC DNA]</scope>
    <source>
        <strain evidence="2 3">CBS 24483</strain>
    </source>
</reference>
<organism evidence="2 3">
    <name type="scientific">Apiospora aurea</name>
    <dbReference type="NCBI Taxonomy" id="335848"/>
    <lineage>
        <taxon>Eukaryota</taxon>
        <taxon>Fungi</taxon>
        <taxon>Dikarya</taxon>
        <taxon>Ascomycota</taxon>
        <taxon>Pezizomycotina</taxon>
        <taxon>Sordariomycetes</taxon>
        <taxon>Xylariomycetidae</taxon>
        <taxon>Amphisphaeriales</taxon>
        <taxon>Apiosporaceae</taxon>
        <taxon>Apiospora</taxon>
    </lineage>
</organism>
<protein>
    <submittedName>
        <fullName evidence="2">Ankyrin repeat and protein kinase domain-containing protein</fullName>
    </submittedName>
</protein>
<dbReference type="GeneID" id="92082203"/>
<dbReference type="Proteomes" id="UP001391051">
    <property type="component" value="Unassembled WGS sequence"/>
</dbReference>
<dbReference type="InterPro" id="IPR054471">
    <property type="entry name" value="GPIID_WHD"/>
</dbReference>
<comment type="caution">
    <text evidence="2">The sequence shown here is derived from an EMBL/GenBank/DDBJ whole genome shotgun (WGS) entry which is preliminary data.</text>
</comment>
<keyword evidence="2" id="KW-0808">Transferase</keyword>
<evidence type="ECO:0000259" key="1">
    <source>
        <dbReference type="Pfam" id="PF22939"/>
    </source>
</evidence>
<dbReference type="EMBL" id="JAQQWE010000008">
    <property type="protein sequence ID" value="KAK7943806.1"/>
    <property type="molecule type" value="Genomic_DNA"/>
</dbReference>
<accession>A0ABR1Q2J9</accession>
<gene>
    <name evidence="2" type="ORF">PG986_012919</name>
</gene>
<keyword evidence="3" id="KW-1185">Reference proteome</keyword>